<dbReference type="InterPro" id="IPR011990">
    <property type="entry name" value="TPR-like_helical_dom_sf"/>
</dbReference>
<keyword evidence="2" id="KW-0812">Transmembrane</keyword>
<sequence>MIFALVPYILQLALIIHCIKTNKPFYWIYLIIFIPYVGGVAYLLVELLPALLNSRQLRQTGQSIVRTFNPSVTIKKLEDQLENQDTVSNRTALAQAYIEAQQYDKAVPLLRSCLSGPFADDRATLLLLAQALFADGQTADNTQTADGDGVQRTDTDNTNNQSSAGQSASGTREAAEILQKLQKEQPFSSLSDKLLNVRVRSSLCAQPLTEEFERLWQESKNFEAAFYYIQALAQSGENEKAQNVLEEMHKILKTYKNFSRSIGSEWLRKARTLV</sequence>
<dbReference type="EMBL" id="AWVH01000039">
    <property type="protein sequence ID" value="ERJ91973.1"/>
    <property type="molecule type" value="Genomic_DNA"/>
</dbReference>
<feature type="region of interest" description="Disordered" evidence="1">
    <location>
        <begin position="139"/>
        <end position="174"/>
    </location>
</feature>
<evidence type="ECO:0000313" key="4">
    <source>
        <dbReference type="Proteomes" id="UP000016649"/>
    </source>
</evidence>
<comment type="caution">
    <text evidence="3">The sequence shown here is derived from an EMBL/GenBank/DDBJ whole genome shotgun (WGS) entry which is preliminary data.</text>
</comment>
<dbReference type="InterPro" id="IPR014562">
    <property type="entry name" value="UCP030959_TPR_rpt-cont"/>
</dbReference>
<keyword evidence="2" id="KW-1133">Transmembrane helix</keyword>
<feature type="compositionally biased region" description="Polar residues" evidence="1">
    <location>
        <begin position="156"/>
        <end position="170"/>
    </location>
</feature>
<evidence type="ECO:0000256" key="1">
    <source>
        <dbReference type="SAM" id="MobiDB-lite"/>
    </source>
</evidence>
<dbReference type="Gene3D" id="1.25.40.10">
    <property type="entry name" value="Tetratricopeptide repeat domain"/>
    <property type="match status" value="1"/>
</dbReference>
<keyword evidence="4" id="KW-1185">Reference proteome</keyword>
<gene>
    <name evidence="3" type="ORF">HMPREF9193_01631</name>
</gene>
<dbReference type="Proteomes" id="UP000016649">
    <property type="component" value="Unassembled WGS sequence"/>
</dbReference>
<name>A0ABN0NX14_TRELE</name>
<accession>A0ABN0NX14</accession>
<evidence type="ECO:0008006" key="5">
    <source>
        <dbReference type="Google" id="ProtNLM"/>
    </source>
</evidence>
<dbReference type="RefSeq" id="WP_021687832.1">
    <property type="nucleotide sequence ID" value="NZ_KI260569.1"/>
</dbReference>
<protein>
    <recommendedName>
        <fullName evidence="5">Cardiolipin synthase N-terminal domain-containing protein</fullName>
    </recommendedName>
</protein>
<keyword evidence="2" id="KW-0472">Membrane</keyword>
<proteinExistence type="predicted"/>
<evidence type="ECO:0000256" key="2">
    <source>
        <dbReference type="SAM" id="Phobius"/>
    </source>
</evidence>
<feature type="transmembrane region" description="Helical" evidence="2">
    <location>
        <begin position="28"/>
        <end position="52"/>
    </location>
</feature>
<evidence type="ECO:0000313" key="3">
    <source>
        <dbReference type="EMBL" id="ERJ91973.1"/>
    </source>
</evidence>
<reference evidence="3 4" key="1">
    <citation type="submission" date="2013-08" db="EMBL/GenBank/DDBJ databases">
        <authorList>
            <person name="Weinstock G."/>
            <person name="Sodergren E."/>
            <person name="Wylie T."/>
            <person name="Fulton L."/>
            <person name="Fulton R."/>
            <person name="Fronick C."/>
            <person name="O'Laughlin M."/>
            <person name="Godfrey J."/>
            <person name="Miner T."/>
            <person name="Herter B."/>
            <person name="Appelbaum E."/>
            <person name="Cordes M."/>
            <person name="Lek S."/>
            <person name="Wollam A."/>
            <person name="Pepin K.H."/>
            <person name="Palsikar V.B."/>
            <person name="Mitreva M."/>
            <person name="Wilson R.K."/>
        </authorList>
    </citation>
    <scope>NUCLEOTIDE SEQUENCE [LARGE SCALE GENOMIC DNA]</scope>
    <source>
        <strain evidence="3 4">ATCC 700332</strain>
    </source>
</reference>
<dbReference type="PIRSF" id="PIRSF030959">
    <property type="entry name" value="UCP030959"/>
    <property type="match status" value="1"/>
</dbReference>
<organism evidence="3 4">
    <name type="scientific">Treponema lecithinolyticum ATCC 700332</name>
    <dbReference type="NCBI Taxonomy" id="1321815"/>
    <lineage>
        <taxon>Bacteria</taxon>
        <taxon>Pseudomonadati</taxon>
        <taxon>Spirochaetota</taxon>
        <taxon>Spirochaetia</taxon>
        <taxon>Spirochaetales</taxon>
        <taxon>Treponemataceae</taxon>
        <taxon>Treponema</taxon>
    </lineage>
</organism>